<dbReference type="OrthoDB" id="8563628at2"/>
<name>A0A6M4A493_9BURK</name>
<keyword evidence="3" id="KW-0813">Transport</keyword>
<protein>
    <submittedName>
        <fullName evidence="11">Type II secretion system protein M</fullName>
    </submittedName>
</protein>
<organism evidence="11 12">
    <name type="scientific">Undibacterium piscinae</name>
    <dbReference type="NCBI Taxonomy" id="2495591"/>
    <lineage>
        <taxon>Bacteria</taxon>
        <taxon>Pseudomonadati</taxon>
        <taxon>Pseudomonadota</taxon>
        <taxon>Betaproteobacteria</taxon>
        <taxon>Burkholderiales</taxon>
        <taxon>Oxalobacteraceae</taxon>
        <taxon>Undibacterium</taxon>
    </lineage>
</organism>
<evidence type="ECO:0000256" key="7">
    <source>
        <dbReference type="ARBA" id="ARBA00022927"/>
    </source>
</evidence>
<keyword evidence="6 10" id="KW-0812">Transmembrane</keyword>
<proteinExistence type="inferred from homology"/>
<feature type="transmembrane region" description="Helical" evidence="10">
    <location>
        <begin position="24"/>
        <end position="46"/>
    </location>
</feature>
<keyword evidence="5" id="KW-0997">Cell inner membrane</keyword>
<dbReference type="Proteomes" id="UP000274350">
    <property type="component" value="Chromosome"/>
</dbReference>
<evidence type="ECO:0000313" key="12">
    <source>
        <dbReference type="Proteomes" id="UP000274350"/>
    </source>
</evidence>
<dbReference type="InterPro" id="IPR007690">
    <property type="entry name" value="T2SS_GspM"/>
</dbReference>
<dbReference type="Gene3D" id="3.30.1360.100">
    <property type="entry name" value="General secretion pathway protein M, EpsM"/>
    <property type="match status" value="1"/>
</dbReference>
<dbReference type="GO" id="GO:0015628">
    <property type="term" value="P:protein secretion by the type II secretion system"/>
    <property type="evidence" value="ECO:0007669"/>
    <property type="project" value="InterPro"/>
</dbReference>
<comment type="similarity">
    <text evidence="2">Belongs to the GSP M family.</text>
</comment>
<evidence type="ECO:0000256" key="1">
    <source>
        <dbReference type="ARBA" id="ARBA00004377"/>
    </source>
</evidence>
<evidence type="ECO:0000256" key="10">
    <source>
        <dbReference type="SAM" id="Phobius"/>
    </source>
</evidence>
<keyword evidence="7" id="KW-0653">Protein transport</keyword>
<evidence type="ECO:0000256" key="5">
    <source>
        <dbReference type="ARBA" id="ARBA00022519"/>
    </source>
</evidence>
<dbReference type="KEGG" id="upi:EJG51_005480"/>
<dbReference type="SUPFAM" id="SSF103054">
    <property type="entry name" value="General secretion pathway protein M, EpsM"/>
    <property type="match status" value="1"/>
</dbReference>
<sequence length="167" mass="18661">MKQGMIVAEIGLFWQQRDARERRWLSIGMVSILLALIYLIFINPALSNKAILEKAIPQLRQQVAEMAVMSSQYAKMAVEMSSDVPPVTREVVEASLLRRGIKAQTLTSADDIVRLQVTSVAYVNIMEWLLEMQKAARLTVEEAKFTALTEVGQVGVVVTLKQQKSAL</sequence>
<reference evidence="11 12" key="1">
    <citation type="journal article" date="2019" name="Int. J. Syst. Evol. Microbiol.">
        <title>Undibacterium piscinae sp. nov., isolated from Korean shiner intestine.</title>
        <authorList>
            <person name="Lee S.Y."/>
            <person name="Kang W."/>
            <person name="Kim P.S."/>
            <person name="Kim H.S."/>
            <person name="Sung H."/>
            <person name="Shin N.R."/>
            <person name="Whon T.W."/>
            <person name="Yun J.H."/>
            <person name="Lee J.Y."/>
            <person name="Lee J.Y."/>
            <person name="Jung M.J."/>
            <person name="Jeong Y.S."/>
            <person name="Tak E.J."/>
            <person name="Han J.E."/>
            <person name="Hyun D.W."/>
            <person name="Kang M.S."/>
            <person name="Lee K.E."/>
            <person name="Lee B.H."/>
            <person name="Bae J.W."/>
        </authorList>
    </citation>
    <scope>NUCLEOTIDE SEQUENCE [LARGE SCALE GENOMIC DNA]</scope>
    <source>
        <strain evidence="11 12">S11R28</strain>
    </source>
</reference>
<evidence type="ECO:0000256" key="8">
    <source>
        <dbReference type="ARBA" id="ARBA00022989"/>
    </source>
</evidence>
<evidence type="ECO:0000256" key="9">
    <source>
        <dbReference type="ARBA" id="ARBA00023136"/>
    </source>
</evidence>
<evidence type="ECO:0000313" key="11">
    <source>
        <dbReference type="EMBL" id="QJQ05387.1"/>
    </source>
</evidence>
<dbReference type="InterPro" id="IPR023229">
    <property type="entry name" value="T2SS_M_periplasmic_sf"/>
</dbReference>
<keyword evidence="12" id="KW-1185">Reference proteome</keyword>
<dbReference type="GO" id="GO:0015627">
    <property type="term" value="C:type II protein secretion system complex"/>
    <property type="evidence" value="ECO:0007669"/>
    <property type="project" value="InterPro"/>
</dbReference>
<keyword evidence="8 10" id="KW-1133">Transmembrane helix</keyword>
<dbReference type="GO" id="GO:0005886">
    <property type="term" value="C:plasma membrane"/>
    <property type="evidence" value="ECO:0007669"/>
    <property type="project" value="UniProtKB-SubCell"/>
</dbReference>
<evidence type="ECO:0000256" key="2">
    <source>
        <dbReference type="ARBA" id="ARBA00010637"/>
    </source>
</evidence>
<dbReference type="AlphaFoldDB" id="A0A6M4A493"/>
<dbReference type="Pfam" id="PF04612">
    <property type="entry name" value="T2SSM"/>
    <property type="match status" value="1"/>
</dbReference>
<comment type="subcellular location">
    <subcellularLocation>
        <location evidence="1">Cell inner membrane</location>
        <topology evidence="1">Single-pass membrane protein</topology>
    </subcellularLocation>
</comment>
<gene>
    <name evidence="11" type="ORF">EJG51_005480</name>
</gene>
<keyword evidence="9 10" id="KW-0472">Membrane</keyword>
<keyword evidence="4" id="KW-1003">Cell membrane</keyword>
<evidence type="ECO:0000256" key="6">
    <source>
        <dbReference type="ARBA" id="ARBA00022692"/>
    </source>
</evidence>
<dbReference type="EMBL" id="CP051152">
    <property type="protein sequence ID" value="QJQ05387.1"/>
    <property type="molecule type" value="Genomic_DNA"/>
</dbReference>
<accession>A0A6M4A493</accession>
<evidence type="ECO:0000256" key="3">
    <source>
        <dbReference type="ARBA" id="ARBA00022448"/>
    </source>
</evidence>
<evidence type="ECO:0000256" key="4">
    <source>
        <dbReference type="ARBA" id="ARBA00022475"/>
    </source>
</evidence>